<dbReference type="Pfam" id="PF17802">
    <property type="entry name" value="SpaA"/>
    <property type="match status" value="1"/>
</dbReference>
<dbReference type="Pfam" id="PF20009">
    <property type="entry name" value="GEVED"/>
    <property type="match status" value="1"/>
</dbReference>
<dbReference type="Proteomes" id="UP001266099">
    <property type="component" value="Unassembled WGS sequence"/>
</dbReference>
<evidence type="ECO:0000313" key="7">
    <source>
        <dbReference type="Proteomes" id="UP001266099"/>
    </source>
</evidence>
<dbReference type="InterPro" id="IPR041033">
    <property type="entry name" value="SpaA_PFL_dom_1"/>
</dbReference>
<gene>
    <name evidence="6" type="ORF">J2S36_001182</name>
</gene>
<proteinExistence type="predicted"/>
<protein>
    <submittedName>
        <fullName evidence="6">Uncharacterized protein</fullName>
    </submittedName>
</protein>
<evidence type="ECO:0000256" key="2">
    <source>
        <dbReference type="SAM" id="SignalP"/>
    </source>
</evidence>
<evidence type="ECO:0000259" key="4">
    <source>
        <dbReference type="Pfam" id="PF18651"/>
    </source>
</evidence>
<dbReference type="Pfam" id="PF18651">
    <property type="entry name" value="CshA_NR2"/>
    <property type="match status" value="1"/>
</dbReference>
<keyword evidence="7" id="KW-1185">Reference proteome</keyword>
<keyword evidence="1" id="KW-1133">Transmembrane helix</keyword>
<sequence length="1002" mass="108124">MNRLGIRKKLIASAIALILAPITVVSAISSEQPAYAAFGEGGYTEENTSRYHSLIDWIDWSAAKDPAQLAGQKINWTEQAAFKISAAQINKNGGYTAENVSTIGENKLIRTCKLTNFYHDLGGTNGKYTDQLASDEKALVVHIPGAWPHDGWDDIYQAHDDVKKKGLPVGIGVYGVNISQRVRFDVSCKAVLQRKNGADVDVPLSGLVFADAETMSGGEYNRMTPAKIDTKQVEWGLLEYHPANPDKNLWIGQRNSNASWKHSSLKRLATDRQIEVTTSEGVSNKEFHPTPTMFASNANGAHVELWTEGGNYIAIGMVIGVDLGDGPKSYGQAGAMGQQLIQGDMWPLISEKPQGHHINFIDRRVEKTRVEGVPAPYLGRNGPDTETLYIGKDSWTTLENDDRKNSTSLESYDDEDAVSDPLITAAYPGKHELTIKCEPSPIEGKTTHVSAWLDWNADGKFTETERYNTTCSLASKSAKLVWDVNSTMTPSKTSPDIAPSLLRLIATTQDVSTFEHNSLVENGEVEDHAVTLIRPAINVTKKIVNTNGQDVPTAKRDGFKFTADTPGISFLEDNLTATQTTDAQGQASWRMKFNSQKTIPITTNVSEITNLEAPITATITEAINPAYRNYTAPVCKLLPKASWVDTPPVGEILAESTGTQATVNQQGTYAWPKNTPLSPQVLPNSTDHAAGIAFQFTPSSAVECNFVNQPFAQISVKPTIDGTHLKTTPTYDQNLRFSGTYTCTPPTTGTDADKAPVTGTWGPVAAGTVWKSDPAQKQIIPGSTCVVKQETITANGNPQAAPVAGSGVYYWTKPVLEPVEIAANAVLAGETLTEAKLSNPVAEREVAGISWRSVNEASELLRGSVFTVKVVSPDGAESNISDIADCAADTADACTGLDQDPRAGYFKLKEIPVGTYEIKETTTPAGYDPPNTLEGEITIQEMGKIKAAGDAIHPRISADVLPQLPITGGLGSYIFTVIGIILAGVAFIYGVIAIRRQMRAKA</sequence>
<dbReference type="Gene3D" id="2.60.40.10">
    <property type="entry name" value="Immunoglobulins"/>
    <property type="match status" value="1"/>
</dbReference>
<dbReference type="InterPro" id="IPR013783">
    <property type="entry name" value="Ig-like_fold"/>
</dbReference>
<feature type="domain" description="GEVED" evidence="5">
    <location>
        <begin position="449"/>
        <end position="531"/>
    </location>
</feature>
<feature type="domain" description="SpaA-like prealbumin fold" evidence="3">
    <location>
        <begin position="858"/>
        <end position="946"/>
    </location>
</feature>
<feature type="signal peptide" evidence="2">
    <location>
        <begin position="1"/>
        <end position="27"/>
    </location>
</feature>
<evidence type="ECO:0000256" key="1">
    <source>
        <dbReference type="SAM" id="Phobius"/>
    </source>
</evidence>
<feature type="transmembrane region" description="Helical" evidence="1">
    <location>
        <begin position="970"/>
        <end position="994"/>
    </location>
</feature>
<feature type="chain" id="PRO_5046707028" evidence="2">
    <location>
        <begin position="28"/>
        <end position="1002"/>
    </location>
</feature>
<dbReference type="RefSeq" id="WP_309956465.1">
    <property type="nucleotide sequence ID" value="NZ_JAVDUJ010000001.1"/>
</dbReference>
<evidence type="ECO:0000313" key="6">
    <source>
        <dbReference type="EMBL" id="MDR6939639.1"/>
    </source>
</evidence>
<dbReference type="EMBL" id="JAVDUJ010000001">
    <property type="protein sequence ID" value="MDR6939639.1"/>
    <property type="molecule type" value="Genomic_DNA"/>
</dbReference>
<keyword evidence="2" id="KW-0732">Signal</keyword>
<keyword evidence="1" id="KW-0812">Transmembrane</keyword>
<accession>A0ABU1T2N0</accession>
<comment type="caution">
    <text evidence="6">The sequence shown here is derived from an EMBL/GenBank/DDBJ whole genome shotgun (WGS) entry which is preliminary data.</text>
</comment>
<name>A0ABU1T2N0_9ACTO</name>
<reference evidence="6 7" key="1">
    <citation type="submission" date="2023-07" db="EMBL/GenBank/DDBJ databases">
        <title>Sequencing the genomes of 1000 actinobacteria strains.</title>
        <authorList>
            <person name="Klenk H.-P."/>
        </authorList>
    </citation>
    <scope>NUCLEOTIDE SEQUENCE [LARGE SCALE GENOMIC DNA]</scope>
    <source>
        <strain evidence="6 7">DSM 15539</strain>
    </source>
</reference>
<dbReference type="InterPro" id="IPR040683">
    <property type="entry name" value="CshA_NR2"/>
</dbReference>
<dbReference type="InterPro" id="IPR045474">
    <property type="entry name" value="GEVED"/>
</dbReference>
<evidence type="ECO:0000259" key="3">
    <source>
        <dbReference type="Pfam" id="PF17802"/>
    </source>
</evidence>
<feature type="domain" description="Surface adhesin CshA non-repetitive" evidence="4">
    <location>
        <begin position="55"/>
        <end position="318"/>
    </location>
</feature>
<keyword evidence="1" id="KW-0472">Membrane</keyword>
<organism evidence="6 7">
    <name type="scientific">Arcanobacterium hippocoleae</name>
    <dbReference type="NCBI Taxonomy" id="149017"/>
    <lineage>
        <taxon>Bacteria</taxon>
        <taxon>Bacillati</taxon>
        <taxon>Actinomycetota</taxon>
        <taxon>Actinomycetes</taxon>
        <taxon>Actinomycetales</taxon>
        <taxon>Actinomycetaceae</taxon>
        <taxon>Arcanobacterium</taxon>
    </lineage>
</organism>
<evidence type="ECO:0000259" key="5">
    <source>
        <dbReference type="Pfam" id="PF20009"/>
    </source>
</evidence>